<feature type="transmembrane region" description="Helical" evidence="8">
    <location>
        <begin position="185"/>
        <end position="206"/>
    </location>
</feature>
<evidence type="ECO:0000256" key="5">
    <source>
        <dbReference type="ARBA" id="ARBA00022989"/>
    </source>
</evidence>
<keyword evidence="5 8" id="KW-1133">Transmembrane helix</keyword>
<evidence type="ECO:0000256" key="3">
    <source>
        <dbReference type="ARBA" id="ARBA00022692"/>
    </source>
</evidence>
<keyword evidence="2" id="KW-1003">Cell membrane</keyword>
<evidence type="ECO:0000256" key="4">
    <source>
        <dbReference type="ARBA" id="ARBA00022801"/>
    </source>
</evidence>
<evidence type="ECO:0000313" key="10">
    <source>
        <dbReference type="EMBL" id="TWT79252.1"/>
    </source>
</evidence>
<dbReference type="SMART" id="SM00014">
    <property type="entry name" value="acidPPc"/>
    <property type="match status" value="1"/>
</dbReference>
<feature type="domain" description="Phosphatidic acid phosphatase type 2/haloperoxidase" evidence="9">
    <location>
        <begin position="101"/>
        <end position="224"/>
    </location>
</feature>
<evidence type="ECO:0000256" key="2">
    <source>
        <dbReference type="ARBA" id="ARBA00022475"/>
    </source>
</evidence>
<evidence type="ECO:0000256" key="1">
    <source>
        <dbReference type="ARBA" id="ARBA00004651"/>
    </source>
</evidence>
<organism evidence="10 11">
    <name type="scientific">Novipirellula herctigrandis</name>
    <dbReference type="NCBI Taxonomy" id="2527986"/>
    <lineage>
        <taxon>Bacteria</taxon>
        <taxon>Pseudomonadati</taxon>
        <taxon>Planctomycetota</taxon>
        <taxon>Planctomycetia</taxon>
        <taxon>Pirellulales</taxon>
        <taxon>Pirellulaceae</taxon>
        <taxon>Novipirellula</taxon>
    </lineage>
</organism>
<dbReference type="Gene3D" id="1.20.144.10">
    <property type="entry name" value="Phosphatidic acid phosphatase type 2/haloperoxidase"/>
    <property type="match status" value="1"/>
</dbReference>
<accession>A0A5C5YW26</accession>
<comment type="subcellular location">
    <subcellularLocation>
        <location evidence="1">Cell membrane</location>
        <topology evidence="1">Multi-pass membrane protein</topology>
    </subcellularLocation>
</comment>
<evidence type="ECO:0000256" key="7">
    <source>
        <dbReference type="SAM" id="MobiDB-lite"/>
    </source>
</evidence>
<dbReference type="InterPro" id="IPR036938">
    <property type="entry name" value="PAP2/HPO_sf"/>
</dbReference>
<feature type="transmembrane region" description="Helical" evidence="8">
    <location>
        <begin position="212"/>
        <end position="233"/>
    </location>
</feature>
<feature type="transmembrane region" description="Helical" evidence="8">
    <location>
        <begin position="69"/>
        <end position="93"/>
    </location>
</feature>
<dbReference type="GO" id="GO:0005886">
    <property type="term" value="C:plasma membrane"/>
    <property type="evidence" value="ECO:0007669"/>
    <property type="project" value="UniProtKB-SubCell"/>
</dbReference>
<keyword evidence="3 8" id="KW-0812">Transmembrane</keyword>
<dbReference type="SUPFAM" id="SSF48317">
    <property type="entry name" value="Acid phosphatase/Vanadium-dependent haloperoxidase"/>
    <property type="match status" value="1"/>
</dbReference>
<evidence type="ECO:0000256" key="6">
    <source>
        <dbReference type="ARBA" id="ARBA00023136"/>
    </source>
</evidence>
<feature type="transmembrane region" description="Helical" evidence="8">
    <location>
        <begin position="32"/>
        <end position="57"/>
    </location>
</feature>
<dbReference type="Proteomes" id="UP000315010">
    <property type="component" value="Unassembled WGS sequence"/>
</dbReference>
<evidence type="ECO:0000259" key="9">
    <source>
        <dbReference type="SMART" id="SM00014"/>
    </source>
</evidence>
<name>A0A5C5YW26_9BACT</name>
<dbReference type="PANTHER" id="PTHR14969:SF62">
    <property type="entry name" value="DECAPRENYLPHOSPHORYL-5-PHOSPHORIBOSE PHOSPHATASE RV3807C-RELATED"/>
    <property type="match status" value="1"/>
</dbReference>
<dbReference type="Pfam" id="PF01569">
    <property type="entry name" value="PAP2"/>
    <property type="match status" value="1"/>
</dbReference>
<dbReference type="OrthoDB" id="268168at2"/>
<keyword evidence="6 8" id="KW-0472">Membrane</keyword>
<feature type="compositionally biased region" description="Basic and acidic residues" evidence="7">
    <location>
        <begin position="239"/>
        <end position="251"/>
    </location>
</feature>
<comment type="caution">
    <text evidence="10">The sequence shown here is derived from an EMBL/GenBank/DDBJ whole genome shotgun (WGS) entry which is preliminary data.</text>
</comment>
<evidence type="ECO:0000313" key="11">
    <source>
        <dbReference type="Proteomes" id="UP000315010"/>
    </source>
</evidence>
<dbReference type="PANTHER" id="PTHR14969">
    <property type="entry name" value="SPHINGOSINE-1-PHOSPHATE PHOSPHOHYDROLASE"/>
    <property type="match status" value="1"/>
</dbReference>
<feature type="region of interest" description="Disordered" evidence="7">
    <location>
        <begin position="239"/>
        <end position="280"/>
    </location>
</feature>
<keyword evidence="11" id="KW-1185">Reference proteome</keyword>
<proteinExistence type="predicted"/>
<evidence type="ECO:0000256" key="8">
    <source>
        <dbReference type="SAM" id="Phobius"/>
    </source>
</evidence>
<feature type="transmembrane region" description="Helical" evidence="8">
    <location>
        <begin position="99"/>
        <end position="121"/>
    </location>
</feature>
<protein>
    <submittedName>
        <fullName evidence="10">PAP2 superfamily protein</fullName>
    </submittedName>
</protein>
<reference evidence="10 11" key="1">
    <citation type="submission" date="2019-02" db="EMBL/GenBank/DDBJ databases">
        <title>Deep-cultivation of Planctomycetes and their phenomic and genomic characterization uncovers novel biology.</title>
        <authorList>
            <person name="Wiegand S."/>
            <person name="Jogler M."/>
            <person name="Boedeker C."/>
            <person name="Pinto D."/>
            <person name="Vollmers J."/>
            <person name="Rivas-Marin E."/>
            <person name="Kohn T."/>
            <person name="Peeters S.H."/>
            <person name="Heuer A."/>
            <person name="Rast P."/>
            <person name="Oberbeckmann S."/>
            <person name="Bunk B."/>
            <person name="Jeske O."/>
            <person name="Meyerdierks A."/>
            <person name="Storesund J.E."/>
            <person name="Kallscheuer N."/>
            <person name="Luecker S."/>
            <person name="Lage O.M."/>
            <person name="Pohl T."/>
            <person name="Merkel B.J."/>
            <person name="Hornburger P."/>
            <person name="Mueller R.-W."/>
            <person name="Bruemmer F."/>
            <person name="Labrenz M."/>
            <person name="Spormann A.M."/>
            <person name="Op Den Camp H."/>
            <person name="Overmann J."/>
            <person name="Amann R."/>
            <person name="Jetten M.S.M."/>
            <person name="Mascher T."/>
            <person name="Medema M.H."/>
            <person name="Devos D.P."/>
            <person name="Kaster A.-K."/>
            <person name="Ovreas L."/>
            <person name="Rohde M."/>
            <person name="Galperin M.Y."/>
            <person name="Jogler C."/>
        </authorList>
    </citation>
    <scope>NUCLEOTIDE SEQUENCE [LARGE SCALE GENOMIC DNA]</scope>
    <source>
        <strain evidence="10 11">CA13</strain>
    </source>
</reference>
<dbReference type="RefSeq" id="WP_146394519.1">
    <property type="nucleotide sequence ID" value="NZ_SJPJ01000001.1"/>
</dbReference>
<dbReference type="AlphaFoldDB" id="A0A5C5YW26"/>
<keyword evidence="4" id="KW-0378">Hydrolase</keyword>
<sequence length="280" mass="31053">MSTSDNTKLRPKLSMFGGAHADEFAPFRTTSLMWISGIALLSVPMLTLVDVSVGRWFARVKLPREIDELLDLTSFFSHGMGIFLILLCILLMAPRSRRYISRLAVLAMGAGAVATIVKMFVLRERPGTFNLELASYDIAWRWVFDWSLDRVAAFDSSTRAFPSGNMATATAFAVGLWAVLPRGRWIFSIFLVGVMLQRMFSGAHYLSDVCGGAAFGLSWAYVCFHPKFLGGIFDRMESERKPKSPRSHDCEMGELIGPVENSLGERSTQADSADEDRTAA</sequence>
<dbReference type="EMBL" id="SJPJ01000001">
    <property type="protein sequence ID" value="TWT79252.1"/>
    <property type="molecule type" value="Genomic_DNA"/>
</dbReference>
<gene>
    <name evidence="10" type="ORF">CA13_06500</name>
</gene>
<dbReference type="GO" id="GO:0016787">
    <property type="term" value="F:hydrolase activity"/>
    <property type="evidence" value="ECO:0007669"/>
    <property type="project" value="UniProtKB-KW"/>
</dbReference>
<dbReference type="InterPro" id="IPR000326">
    <property type="entry name" value="PAP2/HPO"/>
</dbReference>